<dbReference type="Gene3D" id="1.25.40.10">
    <property type="entry name" value="Tetratricopeptide repeat domain"/>
    <property type="match status" value="1"/>
</dbReference>
<proteinExistence type="predicted"/>
<dbReference type="InterPro" id="IPR044741">
    <property type="entry name" value="NsLTP-like"/>
</dbReference>
<dbReference type="EMBL" id="JAYKXN010000001">
    <property type="protein sequence ID" value="KAK7317678.1"/>
    <property type="molecule type" value="Genomic_DNA"/>
</dbReference>
<dbReference type="AlphaFoldDB" id="A0AAN9KK21"/>
<keyword evidence="2" id="KW-1185">Reference proteome</keyword>
<dbReference type="PANTHER" id="PTHR45181:SF8">
    <property type="entry name" value="HEAT SHOCK PROTEIN DNAJ WITH TETRATRICOPEPTIDE REPEAT-CONTAINING PROTEIN"/>
    <property type="match status" value="1"/>
</dbReference>
<dbReference type="InterPro" id="IPR011990">
    <property type="entry name" value="TPR-like_helical_dom_sf"/>
</dbReference>
<reference evidence="1 2" key="1">
    <citation type="submission" date="2024-01" db="EMBL/GenBank/DDBJ databases">
        <title>The genomes of 5 underutilized Papilionoideae crops provide insights into root nodulation and disease resistance.</title>
        <authorList>
            <person name="Yuan L."/>
        </authorList>
    </citation>
    <scope>NUCLEOTIDE SEQUENCE [LARGE SCALE GENOMIC DNA]</scope>
    <source>
        <strain evidence="1">LY-2023</strain>
        <tissue evidence="1">Leaf</tissue>
    </source>
</reference>
<comment type="caution">
    <text evidence="1">The sequence shown here is derived from an EMBL/GenBank/DDBJ whole genome shotgun (WGS) entry which is preliminary data.</text>
</comment>
<sequence length="276" mass="30799">MVLIGTLLGSGEGVNICNIDSSEFEVCRPEVTGDNPPPPDEKYCVVYCRVNPPCLCQYKNKLPSLGIDPKKAFSFPAKCVMPCCAKDHFEITLGYEVTQHIQLGLAVTWFAAVWTIWKIRNDIIFNGGVVNGEKMSHNGQFKEGDVSSSNTIPASCDKWRLRTSDAAVTALELITKALPISLYSEKLLQMKAEALCLLQKYDTAIQLCEQSQHLAEKNFTLVNNMDDFNSSMCPSYSGVKLWRWSLISKCYFHLGRLLASLNVLEKLQHVVPLANK</sequence>
<dbReference type="Gene3D" id="1.10.110.10">
    <property type="entry name" value="Plant lipid-transfer and hydrophobic proteins"/>
    <property type="match status" value="1"/>
</dbReference>
<protein>
    <submittedName>
        <fullName evidence="1">Uncharacterized protein</fullName>
    </submittedName>
</protein>
<evidence type="ECO:0000313" key="2">
    <source>
        <dbReference type="Proteomes" id="UP001359559"/>
    </source>
</evidence>
<dbReference type="InterPro" id="IPR036312">
    <property type="entry name" value="Bifun_inhib/LTP/seed_sf"/>
</dbReference>
<dbReference type="CDD" id="cd04660">
    <property type="entry name" value="nsLTP_like"/>
    <property type="match status" value="1"/>
</dbReference>
<dbReference type="PANTHER" id="PTHR45181">
    <property type="entry name" value="HEAT SHOCK PROTEIN DNAJ WITH TETRATRICOPEPTIDE REPEAT-CONTAINING PROTEIN"/>
    <property type="match status" value="1"/>
</dbReference>
<gene>
    <name evidence="1" type="ORF">RJT34_02109</name>
</gene>
<name>A0AAN9KK21_CLITE</name>
<organism evidence="1 2">
    <name type="scientific">Clitoria ternatea</name>
    <name type="common">Butterfly pea</name>
    <dbReference type="NCBI Taxonomy" id="43366"/>
    <lineage>
        <taxon>Eukaryota</taxon>
        <taxon>Viridiplantae</taxon>
        <taxon>Streptophyta</taxon>
        <taxon>Embryophyta</taxon>
        <taxon>Tracheophyta</taxon>
        <taxon>Spermatophyta</taxon>
        <taxon>Magnoliopsida</taxon>
        <taxon>eudicotyledons</taxon>
        <taxon>Gunneridae</taxon>
        <taxon>Pentapetalae</taxon>
        <taxon>rosids</taxon>
        <taxon>fabids</taxon>
        <taxon>Fabales</taxon>
        <taxon>Fabaceae</taxon>
        <taxon>Papilionoideae</taxon>
        <taxon>50 kb inversion clade</taxon>
        <taxon>NPAAA clade</taxon>
        <taxon>indigoferoid/millettioid clade</taxon>
        <taxon>Phaseoleae</taxon>
        <taxon>Clitoria</taxon>
    </lineage>
</organism>
<evidence type="ECO:0000313" key="1">
    <source>
        <dbReference type="EMBL" id="KAK7317678.1"/>
    </source>
</evidence>
<dbReference type="Proteomes" id="UP001359559">
    <property type="component" value="Unassembled WGS sequence"/>
</dbReference>
<accession>A0AAN9KK21</accession>
<dbReference type="SUPFAM" id="SSF48452">
    <property type="entry name" value="TPR-like"/>
    <property type="match status" value="1"/>
</dbReference>